<dbReference type="InterPro" id="IPR041426">
    <property type="entry name" value="Mos1_HTH"/>
</dbReference>
<proteinExistence type="predicted"/>
<feature type="region of interest" description="Disordered" evidence="1">
    <location>
        <begin position="64"/>
        <end position="93"/>
    </location>
</feature>
<evidence type="ECO:0000313" key="3">
    <source>
        <dbReference type="Proteomes" id="UP000025227"/>
    </source>
</evidence>
<feature type="domain" description="Mos1 transposase HTH" evidence="2">
    <location>
        <begin position="7"/>
        <end position="48"/>
    </location>
</feature>
<dbReference type="Gene3D" id="1.10.10.1450">
    <property type="match status" value="1"/>
</dbReference>
<evidence type="ECO:0000256" key="1">
    <source>
        <dbReference type="SAM" id="MobiDB-lite"/>
    </source>
</evidence>
<evidence type="ECO:0000259" key="2">
    <source>
        <dbReference type="Pfam" id="PF17906"/>
    </source>
</evidence>
<keyword evidence="3" id="KW-1185">Reference proteome</keyword>
<dbReference type="OrthoDB" id="10017160at2759"/>
<reference evidence="4" key="1">
    <citation type="submission" date="2020-12" db="UniProtKB">
        <authorList>
            <consortium name="WormBaseParasite"/>
        </authorList>
    </citation>
    <scope>IDENTIFICATION</scope>
    <source>
        <strain evidence="4">MHco3</strain>
    </source>
</reference>
<dbReference type="AlphaFoldDB" id="A0A7I5E9I2"/>
<protein>
    <submittedName>
        <fullName evidence="4">HTH_48 domain-containing protein</fullName>
    </submittedName>
</protein>
<name>A0A7I5E9I2_HAECO</name>
<accession>A0A7I5E9I2</accession>
<evidence type="ECO:0000313" key="4">
    <source>
        <dbReference type="WBParaSite" id="HCON_00086360-00001"/>
    </source>
</evidence>
<dbReference type="WBParaSite" id="HCON_00086360-00001">
    <property type="protein sequence ID" value="HCON_00086360-00001"/>
    <property type="gene ID" value="HCON_00086360"/>
</dbReference>
<dbReference type="Proteomes" id="UP000025227">
    <property type="component" value="Unplaced"/>
</dbReference>
<feature type="compositionally biased region" description="Basic and acidic residues" evidence="1">
    <location>
        <begin position="64"/>
        <end position="85"/>
    </location>
</feature>
<dbReference type="OMA" id="ANICTAF"/>
<dbReference type="Pfam" id="PF17906">
    <property type="entry name" value="HTH_48"/>
    <property type="match status" value="1"/>
</dbReference>
<sequence length="93" mass="11238">MDQAIMRSIVYYEFLQGHPARYAAANICTAFKMGVARYSKVYRWFNRFVIGEISFEDRQCRSKGAKEFRDRHTDRQTDRRTDRQTKRFIVSRM</sequence>
<organism evidence="3 4">
    <name type="scientific">Haemonchus contortus</name>
    <name type="common">Barber pole worm</name>
    <dbReference type="NCBI Taxonomy" id="6289"/>
    <lineage>
        <taxon>Eukaryota</taxon>
        <taxon>Metazoa</taxon>
        <taxon>Ecdysozoa</taxon>
        <taxon>Nematoda</taxon>
        <taxon>Chromadorea</taxon>
        <taxon>Rhabditida</taxon>
        <taxon>Rhabditina</taxon>
        <taxon>Rhabditomorpha</taxon>
        <taxon>Strongyloidea</taxon>
        <taxon>Trichostrongylidae</taxon>
        <taxon>Haemonchus</taxon>
    </lineage>
</organism>